<dbReference type="VEuPathDB" id="FungiDB:H257_12083"/>
<evidence type="ECO:0008006" key="3">
    <source>
        <dbReference type="Google" id="ProtNLM"/>
    </source>
</evidence>
<proteinExistence type="predicted"/>
<evidence type="ECO:0000313" key="2">
    <source>
        <dbReference type="Proteomes" id="UP000469452"/>
    </source>
</evidence>
<organism evidence="1 2">
    <name type="scientific">Aphanomyces astaci</name>
    <name type="common">Crayfish plague agent</name>
    <dbReference type="NCBI Taxonomy" id="112090"/>
    <lineage>
        <taxon>Eukaryota</taxon>
        <taxon>Sar</taxon>
        <taxon>Stramenopiles</taxon>
        <taxon>Oomycota</taxon>
        <taxon>Saprolegniomycetes</taxon>
        <taxon>Saprolegniales</taxon>
        <taxon>Verrucalvaceae</taxon>
        <taxon>Aphanomyces</taxon>
    </lineage>
</organism>
<feature type="non-terminal residue" evidence="1">
    <location>
        <position position="204"/>
    </location>
</feature>
<evidence type="ECO:0000313" key="1">
    <source>
        <dbReference type="EMBL" id="KAF0705636.1"/>
    </source>
</evidence>
<comment type="caution">
    <text evidence="1">The sequence shown here is derived from an EMBL/GenBank/DDBJ whole genome shotgun (WGS) entry which is preliminary data.</text>
</comment>
<dbReference type="Proteomes" id="UP000469452">
    <property type="component" value="Unassembled WGS sequence"/>
</dbReference>
<protein>
    <recommendedName>
        <fullName evidence="3">Core-binding (CB) domain-containing protein</fullName>
    </recommendedName>
</protein>
<dbReference type="EMBL" id="VJMI01020048">
    <property type="protein sequence ID" value="KAF0705636.1"/>
    <property type="molecule type" value="Genomic_DNA"/>
</dbReference>
<accession>A0A6A4Z1E0</accession>
<reference evidence="1 2" key="1">
    <citation type="submission" date="2019-06" db="EMBL/GenBank/DDBJ databases">
        <title>Genomics analysis of Aphanomyces spp. identifies a new class of oomycete effector associated with host adaptation.</title>
        <authorList>
            <person name="Gaulin E."/>
        </authorList>
    </citation>
    <scope>NUCLEOTIDE SEQUENCE [LARGE SCALE GENOMIC DNA]</scope>
    <source>
        <strain evidence="1 2">E</strain>
    </source>
</reference>
<sequence length="204" mass="22887">MEGTGEARTDESQRPEPGDEIIALRVVSNTRKQYETTLARLVRWLETEHPASVDSGRLALPLSVSVCKSLLNFSSVKRSRHGVENVPRQYNSYATISGVQSAIKYEYTERGMALGSEIENMLAEFSAGYKRKVAQLRSSGELRIMEGKAPMSVAGYRFLAQQALQATKDFNLSLTCHAFLLLCWNLMARSITTANLRLEHVTWR</sequence>
<gene>
    <name evidence="1" type="ORF">AaE_014430</name>
</gene>
<dbReference type="AlphaFoldDB" id="A0A6A4Z1E0"/>
<name>A0A6A4Z1E0_APHAT</name>